<evidence type="ECO:0000313" key="1">
    <source>
        <dbReference type="EMBL" id="WOC14034.1"/>
    </source>
</evidence>
<dbReference type="InterPro" id="IPR011010">
    <property type="entry name" value="DNA_brk_join_enz"/>
</dbReference>
<gene>
    <name evidence="1" type="ORF">MP11Mi_31460</name>
</gene>
<organism evidence="1">
    <name type="scientific">Gordonia sp. MP11Mi</name>
    <dbReference type="NCBI Taxonomy" id="3022769"/>
    <lineage>
        <taxon>Bacteria</taxon>
        <taxon>Bacillati</taxon>
        <taxon>Actinomycetota</taxon>
        <taxon>Actinomycetes</taxon>
        <taxon>Mycobacteriales</taxon>
        <taxon>Gordoniaceae</taxon>
        <taxon>Gordonia</taxon>
    </lineage>
</organism>
<name>A0AA97CZK9_9ACTN</name>
<accession>A0AA97CZK9</accession>
<dbReference type="EMBL" id="CP128986">
    <property type="protein sequence ID" value="WOC14034.1"/>
    <property type="molecule type" value="Genomic_DNA"/>
</dbReference>
<dbReference type="AlphaFoldDB" id="A0AA97CZK9"/>
<sequence>MRWIRTLIEGDVTSLHQRVAGLLLVLYAQPLNRIVMLQIGDLQLTPTEMRISLGNDPTPVPEPFAVLIYELLEHRPNLQTTGADTMYLFPGYRPGRHIGSQQVMHTLRRLGIDLRGSRNSALANLVQLAPPPIVADMLGFSYQVTERHAALAATTYARYAHSLSHTIASLN</sequence>
<dbReference type="SUPFAM" id="SSF56349">
    <property type="entry name" value="DNA breaking-rejoining enzymes"/>
    <property type="match status" value="1"/>
</dbReference>
<reference evidence="1" key="1">
    <citation type="submission" date="2023-06" db="EMBL/GenBank/DDBJ databases">
        <title>Gordonia sp. nov. and Pseudochrobactrum sp. nov., two species isolated from the burying beetle Nicrophorus vespilloides.</title>
        <authorList>
            <person name="Poehlein A."/>
            <person name="Guzman J."/>
            <person name="Daniel R."/>
            <person name="Vilcinskas A."/>
        </authorList>
    </citation>
    <scope>NUCLEOTIDE SEQUENCE</scope>
    <source>
        <strain evidence="1">MP11Mi</strain>
    </source>
</reference>
<proteinExistence type="predicted"/>
<dbReference type="GO" id="GO:0003677">
    <property type="term" value="F:DNA binding"/>
    <property type="evidence" value="ECO:0007669"/>
    <property type="project" value="InterPro"/>
</dbReference>
<protein>
    <submittedName>
        <fullName evidence="1">Uncharacterized protein</fullName>
    </submittedName>
</protein>